<proteinExistence type="inferred from homology"/>
<keyword evidence="7" id="KW-0677">Repeat</keyword>
<dbReference type="InterPro" id="IPR051038">
    <property type="entry name" value="RMT2/GAMT_Mtase"/>
</dbReference>
<evidence type="ECO:0000256" key="1">
    <source>
        <dbReference type="ARBA" id="ARBA00002207"/>
    </source>
</evidence>
<evidence type="ECO:0000256" key="4">
    <source>
        <dbReference type="ARBA" id="ARBA00022603"/>
    </source>
</evidence>
<dbReference type="PROSITE" id="PS51559">
    <property type="entry name" value="SAM_RMT2"/>
    <property type="match status" value="1"/>
</dbReference>
<dbReference type="AlphaFoldDB" id="A0AAF0YD52"/>
<feature type="repeat" description="ANK" evidence="11">
    <location>
        <begin position="48"/>
        <end position="80"/>
    </location>
</feature>
<evidence type="ECO:0000256" key="8">
    <source>
        <dbReference type="ARBA" id="ARBA00023043"/>
    </source>
</evidence>
<comment type="subunit">
    <text evidence="2 10">Monomer.</text>
</comment>
<dbReference type="SUPFAM" id="SSF48403">
    <property type="entry name" value="Ankyrin repeat"/>
    <property type="match status" value="1"/>
</dbReference>
<comment type="function">
    <text evidence="1 10">S-adenosyl-L-methionine-dependent protein-arginine N-methyltransferase that methylates the delta-nitrogen atom of arginine residues to form N5-methylarginine (type IV) in target proteins. Monomethylates ribosomal protein L12.</text>
</comment>
<dbReference type="EMBL" id="CP086719">
    <property type="protein sequence ID" value="WOO84505.1"/>
    <property type="molecule type" value="Genomic_DNA"/>
</dbReference>
<evidence type="ECO:0000256" key="2">
    <source>
        <dbReference type="ARBA" id="ARBA00011245"/>
    </source>
</evidence>
<reference evidence="13" key="1">
    <citation type="submission" date="2023-10" db="EMBL/GenBank/DDBJ databases">
        <authorList>
            <person name="Noh H."/>
        </authorList>
    </citation>
    <scope>NUCLEOTIDE SEQUENCE</scope>
    <source>
        <strain evidence="13">DUCC4014</strain>
    </source>
</reference>
<dbReference type="SUPFAM" id="SSF53335">
    <property type="entry name" value="S-adenosyl-L-methionine-dependent methyltransferases"/>
    <property type="match status" value="1"/>
</dbReference>
<dbReference type="EC" id="2.1.1.-" evidence="10"/>
<evidence type="ECO:0000256" key="6">
    <source>
        <dbReference type="ARBA" id="ARBA00022691"/>
    </source>
</evidence>
<dbReference type="PROSITE" id="PS50088">
    <property type="entry name" value="ANK_REPEAT"/>
    <property type="match status" value="1"/>
</dbReference>
<evidence type="ECO:0000256" key="5">
    <source>
        <dbReference type="ARBA" id="ARBA00022679"/>
    </source>
</evidence>
<dbReference type="Gene3D" id="3.40.50.150">
    <property type="entry name" value="Vaccinia Virus protein VP39"/>
    <property type="match status" value="1"/>
</dbReference>
<keyword evidence="6" id="KW-0949">S-adenosyl-L-methionine</keyword>
<protein>
    <recommendedName>
        <fullName evidence="10">Arginine N-methyltransferase 2</fullName>
        <ecNumber evidence="10">2.1.1.-</ecNumber>
    </recommendedName>
</protein>
<dbReference type="Proteomes" id="UP000827549">
    <property type="component" value="Chromosome 6"/>
</dbReference>
<dbReference type="GO" id="GO:0005737">
    <property type="term" value="C:cytoplasm"/>
    <property type="evidence" value="ECO:0007669"/>
    <property type="project" value="UniProtKB-SubCell"/>
</dbReference>
<dbReference type="InterPro" id="IPR017408">
    <property type="entry name" value="Arginine_N-MeTrfase_2"/>
</dbReference>
<keyword evidence="4 10" id="KW-0489">Methyltransferase</keyword>
<dbReference type="InterPro" id="IPR036770">
    <property type="entry name" value="Ankyrin_rpt-contain_sf"/>
</dbReference>
<dbReference type="GO" id="GO:0032259">
    <property type="term" value="P:methylation"/>
    <property type="evidence" value="ECO:0007669"/>
    <property type="project" value="UniProtKB-KW"/>
</dbReference>
<comment type="similarity">
    <text evidence="10">Belongs to the class I-like SAM-binding methyltransferase superfamily. RMT2 methyltransferase family.</text>
</comment>
<dbReference type="InterPro" id="IPR029063">
    <property type="entry name" value="SAM-dependent_MTases_sf"/>
</dbReference>
<evidence type="ECO:0000256" key="9">
    <source>
        <dbReference type="ARBA" id="ARBA00023242"/>
    </source>
</evidence>
<keyword evidence="8 11" id="KW-0040">ANK repeat</keyword>
<organism evidence="13 14">
    <name type="scientific">Vanrija pseudolonga</name>
    <dbReference type="NCBI Taxonomy" id="143232"/>
    <lineage>
        <taxon>Eukaryota</taxon>
        <taxon>Fungi</taxon>
        <taxon>Dikarya</taxon>
        <taxon>Basidiomycota</taxon>
        <taxon>Agaricomycotina</taxon>
        <taxon>Tremellomycetes</taxon>
        <taxon>Trichosporonales</taxon>
        <taxon>Trichosporonaceae</taxon>
        <taxon>Vanrija</taxon>
    </lineage>
</organism>
<name>A0AAF0YD52_9TREE</name>
<dbReference type="PIRSF" id="PIRSF038148">
    <property type="entry name" value="Arginine_N-mtfrase-2"/>
    <property type="match status" value="1"/>
</dbReference>
<evidence type="ECO:0000256" key="10">
    <source>
        <dbReference type="PIRNR" id="PIRNR038148"/>
    </source>
</evidence>
<evidence type="ECO:0000313" key="14">
    <source>
        <dbReference type="Proteomes" id="UP000827549"/>
    </source>
</evidence>
<keyword evidence="3 10" id="KW-0963">Cytoplasm</keyword>
<dbReference type="InterPro" id="IPR026480">
    <property type="entry name" value="RMT2_dom"/>
</dbReference>
<dbReference type="RefSeq" id="XP_062630531.1">
    <property type="nucleotide sequence ID" value="XM_062774547.1"/>
</dbReference>
<evidence type="ECO:0000256" key="7">
    <source>
        <dbReference type="ARBA" id="ARBA00022737"/>
    </source>
</evidence>
<dbReference type="FunFam" id="3.40.50.150:FF:000430">
    <property type="entry name" value="Arginine N-methyltransferase 2"/>
    <property type="match status" value="1"/>
</dbReference>
<sequence>MSTAAPDLPPEALELAQALLHASSTEPSFTIAALLERHAPTWYQDEDLGFSCLHHAAERREPAIVRQLLRAGAVWNAVDHWGRTAGEVALSLGDKESWEAIRNEGVRSEMLHHALKGDAGNGVVTLRAEDSSSAGDNLAFLASELTWETGADGRERVLDADGNGVMMGWEEPLMREHVRLMTADHPKAGGGMSILNVGYGLGIVDRLFQSTSPASHTIIEAHPQVLKHIRDTGVDKLPGVRILEGRWQDWVVGDKLGELIAGTEDAMGFDAIFVDTFAEGYEDLKAFFEVLPDILEAEAGVFSFWNGLGATNPTIYAVSSSLAELHLDDVGLDTVWHDVAIPESLASEVWKGVRRRYWELPGYKLPVSKMRLM</sequence>
<dbReference type="PANTHER" id="PTHR32379">
    <property type="entry name" value="GUANIDINOACETATE N-METHYLTRANSFERASE"/>
    <property type="match status" value="1"/>
</dbReference>
<evidence type="ECO:0000256" key="3">
    <source>
        <dbReference type="ARBA" id="ARBA00022490"/>
    </source>
</evidence>
<dbReference type="GO" id="GO:0005634">
    <property type="term" value="C:nucleus"/>
    <property type="evidence" value="ECO:0007669"/>
    <property type="project" value="UniProtKB-SubCell"/>
</dbReference>
<feature type="domain" description="RMT2" evidence="12">
    <location>
        <begin position="131"/>
        <end position="373"/>
    </location>
</feature>
<dbReference type="InterPro" id="IPR002110">
    <property type="entry name" value="Ankyrin_rpt"/>
</dbReference>
<dbReference type="GeneID" id="87811194"/>
<gene>
    <name evidence="13" type="primary">RMT2</name>
    <name evidence="13" type="ORF">LOC62_06G008024</name>
</gene>
<keyword evidence="5 10" id="KW-0808">Transferase</keyword>
<evidence type="ECO:0000313" key="13">
    <source>
        <dbReference type="EMBL" id="WOO84505.1"/>
    </source>
</evidence>
<keyword evidence="9 10" id="KW-0539">Nucleus</keyword>
<evidence type="ECO:0000256" key="11">
    <source>
        <dbReference type="PROSITE-ProRule" id="PRU00023"/>
    </source>
</evidence>
<dbReference type="Gene3D" id="1.25.40.20">
    <property type="entry name" value="Ankyrin repeat-containing domain"/>
    <property type="match status" value="1"/>
</dbReference>
<comment type="subcellular location">
    <subcellularLocation>
        <location evidence="10">Cytoplasm</location>
    </subcellularLocation>
    <subcellularLocation>
        <location evidence="10">Nucleus</location>
    </subcellularLocation>
</comment>
<accession>A0AAF0YD52</accession>
<dbReference type="GO" id="GO:0019702">
    <property type="term" value="F:protein arginine N5-methyltransferase activity"/>
    <property type="evidence" value="ECO:0007669"/>
    <property type="project" value="TreeGrafter"/>
</dbReference>
<dbReference type="PANTHER" id="PTHR32379:SF1">
    <property type="entry name" value="GUANIDINOACETATE N-METHYLTRANSFERASE"/>
    <property type="match status" value="1"/>
</dbReference>
<keyword evidence="14" id="KW-1185">Reference proteome</keyword>
<evidence type="ECO:0000259" key="12">
    <source>
        <dbReference type="PROSITE" id="PS51559"/>
    </source>
</evidence>